<evidence type="ECO:0000313" key="2">
    <source>
        <dbReference type="Proteomes" id="UP000294588"/>
    </source>
</evidence>
<comment type="caution">
    <text evidence="1">The sequence shown here is derived from an EMBL/GenBank/DDBJ whole genome shotgun (WGS) entry which is preliminary data.</text>
</comment>
<sequence length="607" mass="68311">MVKKFACALLIVLSLMGILKAESVTVNAYLKEDVITLSDQLQLILEITCDKQVKVIAPPAPQIPGFSFRNVVGSTYIDYSLVNKNLFTKYIQTFTYIYIPQKTGTFTIPSFKVKVEKKEYYTPSLTVQVKESSPPPQKQYNLSPFLNPFGDELFNPNLIEGEVFLLCIPETDLAYVGEPVIISYYLYTEQAVEAFYAESEKDFEGYGKAVFLQPSSLQYESSVYNSKSYKRALIKQDVIFPHKAGRLQMPILTGQAQFLGFLNKTISSKPCWINVKPLPSGAPAGFTGAVGNFTVSQSVSSTKLNLGDALTFTINISGRGNFSQFTAAPFPNVDKFQVSAPYIQDKLANVIEGTRFIHYTLLPRETGELTIPGYTFSWFDTTSGVYKTFQGAPQEIKVHQANVLSYFSGLLEKDKPQALYPLLNLEYYPDFKNYSTEPWFWLILALCAISLIISSLVARENRLKELEPVAYAQKTAHRILNKYLKKATEAAEKLSPDFYPLAEIGLMDYLARKYGVSKSLPTPELIDALRTKGMPLELLEQLEQFLLLCQKARFMPGGAEAEKLDEALHQLRSLVQALSRFKPEKESSKKNRVTLPQKDINSKNEEQ</sequence>
<dbReference type="EMBL" id="SMOG01000004">
    <property type="protein sequence ID" value="TDF73664.1"/>
    <property type="molecule type" value="Genomic_DNA"/>
</dbReference>
<reference evidence="1" key="1">
    <citation type="submission" date="2019-03" db="EMBL/GenBank/DDBJ databases">
        <title>Candidatus Syntrophosphaera thermopropionivorans: a novel player in syntrophic propionate oxidation during anaerobic digestion.</title>
        <authorList>
            <person name="Dyksma S."/>
        </authorList>
    </citation>
    <scope>NUCLEOTIDE SEQUENCE</scope>
    <source>
        <strain evidence="1">W5</strain>
    </source>
</reference>
<protein>
    <submittedName>
        <fullName evidence="1">Protein BatD</fullName>
    </submittedName>
</protein>
<gene>
    <name evidence="1" type="ORF">E0946_02580</name>
</gene>
<dbReference type="Proteomes" id="UP000294588">
    <property type="component" value="Unassembled WGS sequence"/>
</dbReference>
<proteinExistence type="predicted"/>
<keyword evidence="2" id="KW-1185">Reference proteome</keyword>
<evidence type="ECO:0000313" key="1">
    <source>
        <dbReference type="EMBL" id="TDF73664.1"/>
    </source>
</evidence>
<name>A0AC61QK14_9BACT</name>
<accession>A0AC61QK14</accession>
<organism evidence="1 2">
    <name type="scientific">Candidatus Syntrophosphaera thermopropionivorans</name>
    <dbReference type="NCBI Taxonomy" id="2593015"/>
    <lineage>
        <taxon>Bacteria</taxon>
        <taxon>Pseudomonadati</taxon>
        <taxon>Candidatus Cloacimonadota</taxon>
        <taxon>Candidatus Cloacimonadia</taxon>
        <taxon>Candidatus Cloacimonadales</taxon>
        <taxon>Candidatus Cloacimonadaceae</taxon>
        <taxon>Candidatus Syntrophosphaera</taxon>
    </lineage>
</organism>